<feature type="region of interest" description="Disordered" evidence="4">
    <location>
        <begin position="324"/>
        <end position="391"/>
    </location>
</feature>
<evidence type="ECO:0000256" key="2">
    <source>
        <dbReference type="ARBA" id="ARBA00023163"/>
    </source>
</evidence>
<feature type="compositionally biased region" description="Gly residues" evidence="4">
    <location>
        <begin position="362"/>
        <end position="384"/>
    </location>
</feature>
<evidence type="ECO:0000313" key="7">
    <source>
        <dbReference type="Proteomes" id="UP001388673"/>
    </source>
</evidence>
<keyword evidence="1" id="KW-0240">DNA-directed RNA polymerase</keyword>
<dbReference type="KEGG" id="kne:92180932"/>
<proteinExistence type="inferred from homology"/>
<feature type="domain" description="DNA-directed RNA polymerase RpoA/D/Rpb3-type" evidence="5">
    <location>
        <begin position="45"/>
        <end position="319"/>
    </location>
</feature>
<dbReference type="GeneID" id="92180932"/>
<dbReference type="GO" id="GO:0006366">
    <property type="term" value="P:transcription by RNA polymerase II"/>
    <property type="evidence" value="ECO:0007669"/>
    <property type="project" value="TreeGrafter"/>
</dbReference>
<dbReference type="PANTHER" id="PTHR11800:SF2">
    <property type="entry name" value="DNA-DIRECTED RNA POLYMERASE II SUBUNIT RPB3"/>
    <property type="match status" value="1"/>
</dbReference>
<gene>
    <name evidence="6" type="ORF">IAR55_003674</name>
</gene>
<dbReference type="SMART" id="SM00662">
    <property type="entry name" value="RPOLD"/>
    <property type="match status" value="1"/>
</dbReference>
<comment type="caution">
    <text evidence="6">The sequence shown here is derived from an EMBL/GenBank/DDBJ whole genome shotgun (WGS) entry which is preliminary data.</text>
</comment>
<dbReference type="InterPro" id="IPR011263">
    <property type="entry name" value="DNA-dir_RNA_pol_RpoA/D/Rpb3"/>
</dbReference>
<dbReference type="CDD" id="cd07031">
    <property type="entry name" value="RNAP_II_RPB3"/>
    <property type="match status" value="1"/>
</dbReference>
<dbReference type="Gene3D" id="3.30.1360.10">
    <property type="entry name" value="RNA polymerase, RBP11-like subunit"/>
    <property type="match status" value="1"/>
</dbReference>
<dbReference type="Pfam" id="PF01000">
    <property type="entry name" value="RNA_pol_A_bac"/>
    <property type="match status" value="1"/>
</dbReference>
<dbReference type="InterPro" id="IPR011262">
    <property type="entry name" value="DNA-dir_RNA_pol_insert"/>
</dbReference>
<dbReference type="Pfam" id="PF01193">
    <property type="entry name" value="RNA_pol_L"/>
    <property type="match status" value="1"/>
</dbReference>
<dbReference type="Proteomes" id="UP001388673">
    <property type="component" value="Unassembled WGS sequence"/>
</dbReference>
<dbReference type="InterPro" id="IPR036603">
    <property type="entry name" value="RBP11-like"/>
</dbReference>
<dbReference type="AlphaFoldDB" id="A0AAW0YZP2"/>
<dbReference type="GO" id="GO:0005665">
    <property type="term" value="C:RNA polymerase II, core complex"/>
    <property type="evidence" value="ECO:0007669"/>
    <property type="project" value="TreeGrafter"/>
</dbReference>
<dbReference type="GO" id="GO:0046983">
    <property type="term" value="F:protein dimerization activity"/>
    <property type="evidence" value="ECO:0007669"/>
    <property type="project" value="InterPro"/>
</dbReference>
<dbReference type="RefSeq" id="XP_066803173.1">
    <property type="nucleotide sequence ID" value="XM_066946781.1"/>
</dbReference>
<dbReference type="SUPFAM" id="SSF56553">
    <property type="entry name" value="Insert subdomain of RNA polymerase alpha subunit"/>
    <property type="match status" value="1"/>
</dbReference>
<protein>
    <recommendedName>
        <fullName evidence="5">DNA-directed RNA polymerase RpoA/D/Rpb3-type domain-containing protein</fullName>
    </recommendedName>
</protein>
<keyword evidence="2" id="KW-0804">Transcription</keyword>
<feature type="compositionally biased region" description="Acidic residues" evidence="4">
    <location>
        <begin position="326"/>
        <end position="336"/>
    </location>
</feature>
<dbReference type="InterPro" id="IPR036643">
    <property type="entry name" value="RNApol_insert_sf"/>
</dbReference>
<name>A0AAW0YZP2_9TREE</name>
<evidence type="ECO:0000259" key="5">
    <source>
        <dbReference type="SMART" id="SM00662"/>
    </source>
</evidence>
<accession>A0AAW0YZP2</accession>
<evidence type="ECO:0000256" key="1">
    <source>
        <dbReference type="ARBA" id="ARBA00022478"/>
    </source>
</evidence>
<dbReference type="EMBL" id="JBCAWK010000006">
    <property type="protein sequence ID" value="KAK8854935.1"/>
    <property type="molecule type" value="Genomic_DNA"/>
</dbReference>
<dbReference type="GO" id="GO:0003899">
    <property type="term" value="F:DNA-directed RNA polymerase activity"/>
    <property type="evidence" value="ECO:0007669"/>
    <property type="project" value="InterPro"/>
</dbReference>
<sequence length="391" mass="41781">MNGYSSFNGPSTSVAAAPAVPGGIDVPVGPTNQPKVLVRSLNNQDTTFHLSGVELAYANSLRRVMMADVPTIAIDQVSFIQNTTPIPDEMLAHRMGLVPLISRGVAKGLRYTRDCDCDEGCYYCMVTLKLKVAFSGAEGEKFMRVTSDMLEIVPSPRGPPPPNPYGPPPDLSEDDRLLISNRDPELGQPVGKDQPGVPPILLAKMGKGQELEIVCKAYKGIAKHHAKWSPLSTVAFEYDPYNKLRHTTHWFETDEHAEWPLSENARFETPPDPTQPFDFNAVPTTFYFNAESVNSIPVRSVVEQGLDLLVEGLAGVILAVQKETGVDEDEGDEEAALVEPDLGPNGMPGGPQLDGYGAPADYGGGGGGRGGPAGGQGGWGGQGSGMSPLRR</sequence>
<evidence type="ECO:0000256" key="4">
    <source>
        <dbReference type="SAM" id="MobiDB-lite"/>
    </source>
</evidence>
<dbReference type="HAMAP" id="MF_00320">
    <property type="entry name" value="RNApol_arch_Rpo3"/>
    <property type="match status" value="1"/>
</dbReference>
<dbReference type="Gene3D" id="2.170.120.12">
    <property type="entry name" value="DNA-directed RNA polymerase, insert domain"/>
    <property type="match status" value="1"/>
</dbReference>
<feature type="region of interest" description="Disordered" evidence="4">
    <location>
        <begin position="151"/>
        <end position="176"/>
    </location>
</feature>
<evidence type="ECO:0000313" key="6">
    <source>
        <dbReference type="EMBL" id="KAK8854935.1"/>
    </source>
</evidence>
<dbReference type="SUPFAM" id="SSF55257">
    <property type="entry name" value="RBP11-like subunits of RNA polymerase"/>
    <property type="match status" value="1"/>
</dbReference>
<reference evidence="6 7" key="1">
    <citation type="journal article" date="2024" name="bioRxiv">
        <title>Comparative genomics of Cryptococcus and Kwoniella reveals pathogenesis evolution and contrasting karyotype dynamics via intercentromeric recombination or chromosome fusion.</title>
        <authorList>
            <person name="Coelho M.A."/>
            <person name="David-Palma M."/>
            <person name="Shea T."/>
            <person name="Bowers K."/>
            <person name="McGinley-Smith S."/>
            <person name="Mohammad A.W."/>
            <person name="Gnirke A."/>
            <person name="Yurkov A.M."/>
            <person name="Nowrousian M."/>
            <person name="Sun S."/>
            <person name="Cuomo C.A."/>
            <person name="Heitman J."/>
        </authorList>
    </citation>
    <scope>NUCLEOTIDE SEQUENCE [LARGE SCALE GENOMIC DNA]</scope>
    <source>
        <strain evidence="6 7">CBS 13917</strain>
    </source>
</reference>
<dbReference type="PANTHER" id="PTHR11800">
    <property type="entry name" value="DNA-DIRECTED RNA POLYMERASE"/>
    <property type="match status" value="1"/>
</dbReference>
<dbReference type="InterPro" id="IPR050518">
    <property type="entry name" value="Rpo3/RPB3_RNA_Pol_subunit"/>
</dbReference>
<organism evidence="6 7">
    <name type="scientific">Kwoniella newhampshirensis</name>
    <dbReference type="NCBI Taxonomy" id="1651941"/>
    <lineage>
        <taxon>Eukaryota</taxon>
        <taxon>Fungi</taxon>
        <taxon>Dikarya</taxon>
        <taxon>Basidiomycota</taxon>
        <taxon>Agaricomycotina</taxon>
        <taxon>Tremellomycetes</taxon>
        <taxon>Tremellales</taxon>
        <taxon>Cryptococcaceae</taxon>
        <taxon>Kwoniella</taxon>
    </lineage>
</organism>
<feature type="compositionally biased region" description="Pro residues" evidence="4">
    <location>
        <begin position="156"/>
        <end position="170"/>
    </location>
</feature>
<dbReference type="InterPro" id="IPR022842">
    <property type="entry name" value="RNAP_Rpo3/Rpb3/RPAC1"/>
</dbReference>
<comment type="similarity">
    <text evidence="3">Belongs to the archaeal Rpo3/eukaryotic RPB3 RNA polymerase subunit family.</text>
</comment>
<keyword evidence="7" id="KW-1185">Reference proteome</keyword>
<evidence type="ECO:0000256" key="3">
    <source>
        <dbReference type="ARBA" id="ARBA00025804"/>
    </source>
</evidence>